<dbReference type="Gene3D" id="3.40.30.10">
    <property type="entry name" value="Glutaredoxin"/>
    <property type="match status" value="1"/>
</dbReference>
<evidence type="ECO:0000259" key="1">
    <source>
        <dbReference type="Pfam" id="PF01323"/>
    </source>
</evidence>
<organism evidence="2 3">
    <name type="scientific">Paenibacillus lignilyticus</name>
    <dbReference type="NCBI Taxonomy" id="1172615"/>
    <lineage>
        <taxon>Bacteria</taxon>
        <taxon>Bacillati</taxon>
        <taxon>Bacillota</taxon>
        <taxon>Bacilli</taxon>
        <taxon>Bacillales</taxon>
        <taxon>Paenibacillaceae</taxon>
        <taxon>Paenibacillus</taxon>
    </lineage>
</organism>
<dbReference type="CDD" id="cd03024">
    <property type="entry name" value="DsbA_FrnE"/>
    <property type="match status" value="1"/>
</dbReference>
<gene>
    <name evidence="2" type="ORF">I8J30_28540</name>
</gene>
<dbReference type="EMBL" id="JAGKSP010000021">
    <property type="protein sequence ID" value="MBP3966638.1"/>
    <property type="molecule type" value="Genomic_DNA"/>
</dbReference>
<dbReference type="RefSeq" id="WP_210663892.1">
    <property type="nucleotide sequence ID" value="NZ_JAGKSP010000021.1"/>
</dbReference>
<accession>A0ABS5CL98</accession>
<feature type="domain" description="DSBA-like thioredoxin" evidence="1">
    <location>
        <begin position="2"/>
        <end position="205"/>
    </location>
</feature>
<dbReference type="PANTHER" id="PTHR13887:SF41">
    <property type="entry name" value="THIOREDOXIN SUPERFAMILY PROTEIN"/>
    <property type="match status" value="1"/>
</dbReference>
<sequence length="235" mass="26410">MQIEIWSDFACPFCYIGKRRFEKALAAFEHRDQVQVVYRSFELDPHSPKHVPHDVYDMLSGKYGMSRQEAIKMNQNLAQQAAADGLDFRFAGLVLTNTFDAHRLRHFAEKAGKAAEVSELLFRAYFSENKNVSDHETLADIAVAVGLDRNEALSMLAGEQFSDRVRAEEADGRSLGIRGVPYYIIDRKQTLSGAQQETMFLKALQQAWGDRQPLEGSDVDGDSCIDGICAVPEEK</sequence>
<protein>
    <submittedName>
        <fullName evidence="2">DsbA family oxidoreductase</fullName>
    </submittedName>
</protein>
<evidence type="ECO:0000313" key="2">
    <source>
        <dbReference type="EMBL" id="MBP3966638.1"/>
    </source>
</evidence>
<proteinExistence type="predicted"/>
<dbReference type="InterPro" id="IPR036249">
    <property type="entry name" value="Thioredoxin-like_sf"/>
</dbReference>
<dbReference type="Pfam" id="PF01323">
    <property type="entry name" value="DSBA"/>
    <property type="match status" value="1"/>
</dbReference>
<dbReference type="InterPro" id="IPR001853">
    <property type="entry name" value="DSBA-like_thioredoxin_dom"/>
</dbReference>
<evidence type="ECO:0000313" key="3">
    <source>
        <dbReference type="Proteomes" id="UP000673394"/>
    </source>
</evidence>
<dbReference type="Proteomes" id="UP000673394">
    <property type="component" value="Unassembled WGS sequence"/>
</dbReference>
<dbReference type="PANTHER" id="PTHR13887">
    <property type="entry name" value="GLUTATHIONE S-TRANSFERASE KAPPA"/>
    <property type="match status" value="1"/>
</dbReference>
<dbReference type="SUPFAM" id="SSF52833">
    <property type="entry name" value="Thioredoxin-like"/>
    <property type="match status" value="1"/>
</dbReference>
<keyword evidence="3" id="KW-1185">Reference proteome</keyword>
<name>A0ABS5CL98_9BACL</name>
<comment type="caution">
    <text evidence="2">The sequence shown here is derived from an EMBL/GenBank/DDBJ whole genome shotgun (WGS) entry which is preliminary data.</text>
</comment>
<reference evidence="2 3" key="1">
    <citation type="submission" date="2021-04" db="EMBL/GenBank/DDBJ databases">
        <title>Paenibacillus sp. DLE-14 whole genome sequence.</title>
        <authorList>
            <person name="Ham Y.J."/>
        </authorList>
    </citation>
    <scope>NUCLEOTIDE SEQUENCE [LARGE SCALE GENOMIC DNA]</scope>
    <source>
        <strain evidence="2 3">DLE-14</strain>
    </source>
</reference>